<evidence type="ECO:0000313" key="1">
    <source>
        <dbReference type="EMBL" id="EIK61900.1"/>
    </source>
</evidence>
<protein>
    <recommendedName>
        <fullName evidence="2">GIY-YIG nuclease family protein</fullName>
    </recommendedName>
</protein>
<proteinExistence type="predicted"/>
<organism evidence="1">
    <name type="scientific">Pseudomonas lactis</name>
    <dbReference type="NCBI Taxonomy" id="1615674"/>
    <lineage>
        <taxon>Bacteria</taxon>
        <taxon>Pseudomonadati</taxon>
        <taxon>Pseudomonadota</taxon>
        <taxon>Gammaproteobacteria</taxon>
        <taxon>Pseudomonadales</taxon>
        <taxon>Pseudomonadaceae</taxon>
        <taxon>Pseudomonas</taxon>
    </lineage>
</organism>
<sequence length="137" mass="15445">MSVFMPIATHVLRDSLAVTASVARAWFEDRAKIKTRLQFEARGGLGDEGVGSVYVYFLEAGHAVYVGQTGRTIKARLHDVTSPHKKKVWWGEWSYMRFVSLADDVDRLMLEALLIAAYEPIENIKPKAKDINSLFSD</sequence>
<dbReference type="AlphaFoldDB" id="I4KB10"/>
<comment type="caution">
    <text evidence="1">The sequence shown here is derived from an EMBL/GenBank/DDBJ whole genome shotgun (WGS) entry which is preliminary data.</text>
</comment>
<name>I4KB10_9PSED</name>
<evidence type="ECO:0008006" key="2">
    <source>
        <dbReference type="Google" id="ProtNLM"/>
    </source>
</evidence>
<reference evidence="1" key="1">
    <citation type="journal article" date="2012" name="PLoS Genet.">
        <title>Comparative Genomics of Plant-Associated Pseudomonas spp.: Insights into Diversity and Inheritance of Traits Involved in Multitrophic Interactions.</title>
        <authorList>
            <person name="Loper J.E."/>
            <person name="Hassan K.A."/>
            <person name="Mavrodi D.V."/>
            <person name="Davis E.W.II."/>
            <person name="Lim C.K."/>
            <person name="Shaffer B.T."/>
            <person name="Elbourne L.D."/>
            <person name="Stockwell V.O."/>
            <person name="Hartney S.L."/>
            <person name="Breakwell K."/>
            <person name="Henkels M.D."/>
            <person name="Tetu S.G."/>
            <person name="Rangel L.I."/>
            <person name="Kidarsa T.A."/>
            <person name="Wilson N.L."/>
            <person name="van de Mortel J.E."/>
            <person name="Song C."/>
            <person name="Blumhagen R."/>
            <person name="Radune D."/>
            <person name="Hostetler J.B."/>
            <person name="Brinkac L.M."/>
            <person name="Durkin A.S."/>
            <person name="Kluepfel D.A."/>
            <person name="Wechter W.P."/>
            <person name="Anderson A.J."/>
            <person name="Kim Y.C."/>
            <person name="Pierson L.S.III."/>
            <person name="Pierson E.A."/>
            <person name="Lindow S.E."/>
            <person name="Kobayashi D.Y."/>
            <person name="Raaijmakers J.M."/>
            <person name="Weller D.M."/>
            <person name="Thomashow L.S."/>
            <person name="Allen A.E."/>
            <person name="Paulsen I.T."/>
        </authorList>
    </citation>
    <scope>NUCLEOTIDE SEQUENCE [LARGE SCALE GENOMIC DNA]</scope>
    <source>
        <strain evidence="1">SS101</strain>
    </source>
</reference>
<accession>I4KB10</accession>
<dbReference type="HOGENOM" id="CLU_1895325_0_0_6"/>
<dbReference type="EMBL" id="AHPN01000001">
    <property type="protein sequence ID" value="EIK61900.1"/>
    <property type="molecule type" value="Genomic_DNA"/>
</dbReference>
<dbReference type="Proteomes" id="UP000003213">
    <property type="component" value="Chromosome"/>
</dbReference>
<gene>
    <name evidence="1" type="ORF">PflSS101_0808</name>
</gene>